<name>A0A1Y1RV77_9SPIO</name>
<evidence type="ECO:0000313" key="2">
    <source>
        <dbReference type="Proteomes" id="UP000192343"/>
    </source>
</evidence>
<protein>
    <submittedName>
        <fullName evidence="1">Polyketide cyclase</fullName>
    </submittedName>
</protein>
<dbReference type="SUPFAM" id="SSF55961">
    <property type="entry name" value="Bet v1-like"/>
    <property type="match status" value="1"/>
</dbReference>
<reference evidence="1 2" key="1">
    <citation type="submission" date="2017-03" db="EMBL/GenBank/DDBJ databases">
        <title>Draft Genome sequence of Marispirochaeta sp. strain JC444.</title>
        <authorList>
            <person name="Shivani Y."/>
            <person name="Subhash Y."/>
            <person name="Sasikala C."/>
            <person name="Ramana C."/>
        </authorList>
    </citation>
    <scope>NUCLEOTIDE SEQUENCE [LARGE SCALE GENOMIC DNA]</scope>
    <source>
        <strain evidence="1 2">JC444</strain>
    </source>
</reference>
<sequence length="144" mass="16735">MKELSTEVTIKADAEKVWKVFSDFANYPSWNPFIRSVSGNVQAGQKITVVLHQPGMNPMTIKPEVMTFKPNRELRWIGHLFFKGLFDGEHSFELIQNDDGTTTFLQKEIFRGILVPLFRKMLDHNTRNGFELMNGRLKEYVERA</sequence>
<proteinExistence type="predicted"/>
<dbReference type="Gene3D" id="3.30.530.20">
    <property type="match status" value="1"/>
</dbReference>
<dbReference type="PANTHER" id="PTHR36166:SF1">
    <property type="entry name" value="SRPBCC DOMAIN-CONTAINING PROTEIN"/>
    <property type="match status" value="1"/>
</dbReference>
<dbReference type="Proteomes" id="UP000192343">
    <property type="component" value="Unassembled WGS sequence"/>
</dbReference>
<gene>
    <name evidence="1" type="ORF">B4O97_15200</name>
</gene>
<dbReference type="CDD" id="cd07822">
    <property type="entry name" value="SRPBCC_4"/>
    <property type="match status" value="1"/>
</dbReference>
<dbReference type="InterPro" id="IPR023393">
    <property type="entry name" value="START-like_dom_sf"/>
</dbReference>
<dbReference type="AlphaFoldDB" id="A0A1Y1RV77"/>
<dbReference type="Pfam" id="PF10604">
    <property type="entry name" value="Polyketide_cyc2"/>
    <property type="match status" value="1"/>
</dbReference>
<dbReference type="EMBL" id="MWQY01000018">
    <property type="protein sequence ID" value="ORC32994.1"/>
    <property type="molecule type" value="Genomic_DNA"/>
</dbReference>
<evidence type="ECO:0000313" key="1">
    <source>
        <dbReference type="EMBL" id="ORC32994.1"/>
    </source>
</evidence>
<comment type="caution">
    <text evidence="1">The sequence shown here is derived from an EMBL/GenBank/DDBJ whole genome shotgun (WGS) entry which is preliminary data.</text>
</comment>
<keyword evidence="2" id="KW-1185">Reference proteome</keyword>
<dbReference type="InterPro" id="IPR019587">
    <property type="entry name" value="Polyketide_cyclase/dehydratase"/>
</dbReference>
<organism evidence="1 2">
    <name type="scientific">Marispirochaeta aestuarii</name>
    <dbReference type="NCBI Taxonomy" id="1963862"/>
    <lineage>
        <taxon>Bacteria</taxon>
        <taxon>Pseudomonadati</taxon>
        <taxon>Spirochaetota</taxon>
        <taxon>Spirochaetia</taxon>
        <taxon>Spirochaetales</taxon>
        <taxon>Spirochaetaceae</taxon>
        <taxon>Marispirochaeta</taxon>
    </lineage>
</organism>
<dbReference type="RefSeq" id="WP_083052114.1">
    <property type="nucleotide sequence ID" value="NZ_MWQY01000018.1"/>
</dbReference>
<dbReference type="PANTHER" id="PTHR36166">
    <property type="entry name" value="CHROMOSOME 9, WHOLE GENOME SHOTGUN SEQUENCE"/>
    <property type="match status" value="1"/>
</dbReference>
<dbReference type="OrthoDB" id="9800600at2"/>
<dbReference type="STRING" id="1963862.B4O97_15200"/>
<accession>A0A1Y1RV77</accession>